<dbReference type="Pfam" id="PF07126">
    <property type="entry name" value="ZapC_C"/>
    <property type="match status" value="1"/>
</dbReference>
<protein>
    <submittedName>
        <fullName evidence="3">Cell division protein ZapC</fullName>
    </submittedName>
</protein>
<dbReference type="EMBL" id="BAABHY010000001">
    <property type="protein sequence ID" value="GAA5106293.1"/>
    <property type="molecule type" value="Genomic_DNA"/>
</dbReference>
<gene>
    <name evidence="3" type="ORF">GCM10023211_05900</name>
</gene>
<evidence type="ECO:0000313" key="4">
    <source>
        <dbReference type="Proteomes" id="UP001500171"/>
    </source>
</evidence>
<dbReference type="Proteomes" id="UP001500171">
    <property type="component" value="Unassembled WGS sequence"/>
</dbReference>
<organism evidence="3 4">
    <name type="scientific">Orbus sasakiae</name>
    <dbReference type="NCBI Taxonomy" id="1078475"/>
    <lineage>
        <taxon>Bacteria</taxon>
        <taxon>Pseudomonadati</taxon>
        <taxon>Pseudomonadota</taxon>
        <taxon>Gammaproteobacteria</taxon>
        <taxon>Orbales</taxon>
        <taxon>Orbaceae</taxon>
        <taxon>Orbus</taxon>
    </lineage>
</organism>
<dbReference type="InterPro" id="IPR048372">
    <property type="entry name" value="ZapC_C"/>
</dbReference>
<dbReference type="InterPro" id="IPR048373">
    <property type="entry name" value="ZapC_N"/>
</dbReference>
<reference evidence="4" key="1">
    <citation type="journal article" date="2019" name="Int. J. Syst. Evol. Microbiol.">
        <title>The Global Catalogue of Microorganisms (GCM) 10K type strain sequencing project: providing services to taxonomists for standard genome sequencing and annotation.</title>
        <authorList>
            <consortium name="The Broad Institute Genomics Platform"/>
            <consortium name="The Broad Institute Genome Sequencing Center for Infectious Disease"/>
            <person name="Wu L."/>
            <person name="Ma J."/>
        </authorList>
    </citation>
    <scope>NUCLEOTIDE SEQUENCE [LARGE SCALE GENOMIC DNA]</scope>
    <source>
        <strain evidence="4">JCM 18050</strain>
    </source>
</reference>
<keyword evidence="3" id="KW-0132">Cell division</keyword>
<keyword evidence="3" id="KW-0131">Cell cycle</keyword>
<evidence type="ECO:0000259" key="1">
    <source>
        <dbReference type="Pfam" id="PF07126"/>
    </source>
</evidence>
<proteinExistence type="predicted"/>
<name>A0ABP9N0K2_9GAMM</name>
<sequence>MLEIANDMVFRSRYPAKILTPDAFHSVSFSVDDATAYYLFYESCSQLNLTEPQKVELVLNAIVAANFIKPQMPKSWYFVQQPMLFTPSFGEVVEAQVQDTGQLVNLFVVEAGISASVCLITEPNVMMAGKHFNMADVVKVMNDRLASKHQRINITAGTHEDDDESVINLFYQVC</sequence>
<evidence type="ECO:0000259" key="2">
    <source>
        <dbReference type="Pfam" id="PF21083"/>
    </source>
</evidence>
<keyword evidence="4" id="KW-1185">Reference proteome</keyword>
<feature type="domain" description="Cell-division protein ZapC N-terminal" evidence="2">
    <location>
        <begin position="1"/>
        <end position="69"/>
    </location>
</feature>
<feature type="domain" description="Cell-division protein ZapC C-terminal" evidence="1">
    <location>
        <begin position="70"/>
        <end position="147"/>
    </location>
</feature>
<dbReference type="Pfam" id="PF21083">
    <property type="entry name" value="ZapC_N"/>
    <property type="match status" value="1"/>
</dbReference>
<accession>A0ABP9N0K2</accession>
<dbReference type="GO" id="GO:0051301">
    <property type="term" value="P:cell division"/>
    <property type="evidence" value="ECO:0007669"/>
    <property type="project" value="UniProtKB-KW"/>
</dbReference>
<evidence type="ECO:0000313" key="3">
    <source>
        <dbReference type="EMBL" id="GAA5106293.1"/>
    </source>
</evidence>
<comment type="caution">
    <text evidence="3">The sequence shown here is derived from an EMBL/GenBank/DDBJ whole genome shotgun (WGS) entry which is preliminary data.</text>
</comment>